<keyword evidence="1" id="KW-1133">Transmembrane helix</keyword>
<organism evidence="2 3">
    <name type="scientific">Thalassoglobus neptunius</name>
    <dbReference type="NCBI Taxonomy" id="1938619"/>
    <lineage>
        <taxon>Bacteria</taxon>
        <taxon>Pseudomonadati</taxon>
        <taxon>Planctomycetota</taxon>
        <taxon>Planctomycetia</taxon>
        <taxon>Planctomycetales</taxon>
        <taxon>Planctomycetaceae</taxon>
        <taxon>Thalassoglobus</taxon>
    </lineage>
</organism>
<protein>
    <submittedName>
        <fullName evidence="2">Uncharacterized protein</fullName>
    </submittedName>
</protein>
<feature type="transmembrane region" description="Helical" evidence="1">
    <location>
        <begin position="65"/>
        <end position="89"/>
    </location>
</feature>
<feature type="transmembrane region" description="Helical" evidence="1">
    <location>
        <begin position="41"/>
        <end position="59"/>
    </location>
</feature>
<reference evidence="2 3" key="1">
    <citation type="submission" date="2019-02" db="EMBL/GenBank/DDBJ databases">
        <title>Deep-cultivation of Planctomycetes and their phenomic and genomic characterization uncovers novel biology.</title>
        <authorList>
            <person name="Wiegand S."/>
            <person name="Jogler M."/>
            <person name="Boedeker C."/>
            <person name="Pinto D."/>
            <person name="Vollmers J."/>
            <person name="Rivas-Marin E."/>
            <person name="Kohn T."/>
            <person name="Peeters S.H."/>
            <person name="Heuer A."/>
            <person name="Rast P."/>
            <person name="Oberbeckmann S."/>
            <person name="Bunk B."/>
            <person name="Jeske O."/>
            <person name="Meyerdierks A."/>
            <person name="Storesund J.E."/>
            <person name="Kallscheuer N."/>
            <person name="Luecker S."/>
            <person name="Lage O.M."/>
            <person name="Pohl T."/>
            <person name="Merkel B.J."/>
            <person name="Hornburger P."/>
            <person name="Mueller R.-W."/>
            <person name="Bruemmer F."/>
            <person name="Labrenz M."/>
            <person name="Spormann A.M."/>
            <person name="Op Den Camp H."/>
            <person name="Overmann J."/>
            <person name="Amann R."/>
            <person name="Jetten M.S.M."/>
            <person name="Mascher T."/>
            <person name="Medema M.H."/>
            <person name="Devos D.P."/>
            <person name="Kaster A.-K."/>
            <person name="Ovreas L."/>
            <person name="Rohde M."/>
            <person name="Galperin M.Y."/>
            <person name="Jogler C."/>
        </authorList>
    </citation>
    <scope>NUCLEOTIDE SEQUENCE [LARGE SCALE GENOMIC DNA]</scope>
    <source>
        <strain evidence="2 3">KOR42</strain>
    </source>
</reference>
<gene>
    <name evidence="2" type="ORF">KOR42_22950</name>
</gene>
<dbReference type="Proteomes" id="UP000317243">
    <property type="component" value="Unassembled WGS sequence"/>
</dbReference>
<keyword evidence="1" id="KW-0472">Membrane</keyword>
<evidence type="ECO:0000313" key="3">
    <source>
        <dbReference type="Proteomes" id="UP000317243"/>
    </source>
</evidence>
<dbReference type="EMBL" id="SIHI01000001">
    <property type="protein sequence ID" value="TWT58908.1"/>
    <property type="molecule type" value="Genomic_DNA"/>
</dbReference>
<evidence type="ECO:0000313" key="2">
    <source>
        <dbReference type="EMBL" id="TWT58908.1"/>
    </source>
</evidence>
<keyword evidence="3" id="KW-1185">Reference proteome</keyword>
<evidence type="ECO:0000256" key="1">
    <source>
        <dbReference type="SAM" id="Phobius"/>
    </source>
</evidence>
<accession>A0A5C5X7X3</accession>
<comment type="caution">
    <text evidence="2">The sequence shown here is derived from an EMBL/GenBank/DDBJ whole genome shotgun (WGS) entry which is preliminary data.</text>
</comment>
<name>A0A5C5X7X3_9PLAN</name>
<sequence length="92" mass="9935">MILCRHIDVELIEWQLTSTTQLRGVGERISEMFNRQRINQINILSAGVTFCATSTARIVSEGSALYTAAMVVAVVAVTMCVASTVAGIVDCK</sequence>
<dbReference type="AlphaFoldDB" id="A0A5C5X7X3"/>
<proteinExistence type="predicted"/>
<keyword evidence="1" id="KW-0812">Transmembrane</keyword>